<evidence type="ECO:0000313" key="2">
    <source>
        <dbReference type="Proteomes" id="UP001281447"/>
    </source>
</evidence>
<dbReference type="Proteomes" id="UP001281447">
    <property type="component" value="Unassembled WGS sequence"/>
</dbReference>
<reference evidence="1 2" key="1">
    <citation type="submission" date="2023-10" db="EMBL/GenBank/DDBJ databases">
        <title>Virgibacillus halophilus 5B73C genome.</title>
        <authorList>
            <person name="Miliotis G."/>
            <person name="Sengupta P."/>
            <person name="Hameed A."/>
            <person name="Chuvochina M."/>
            <person name="Mcdonagh F."/>
            <person name="Simpson A.C."/>
            <person name="Singh N.K."/>
            <person name="Rekha P.D."/>
            <person name="Raman K."/>
            <person name="Hugenholtz P."/>
            <person name="Venkateswaran K."/>
        </authorList>
    </citation>
    <scope>NUCLEOTIDE SEQUENCE [LARGE SCALE GENOMIC DNA]</scope>
    <source>
        <strain evidence="1 2">5B73C</strain>
    </source>
</reference>
<organism evidence="1 2">
    <name type="scientific">Tigheibacillus halophilus</name>
    <dbReference type="NCBI Taxonomy" id="361280"/>
    <lineage>
        <taxon>Bacteria</taxon>
        <taxon>Bacillati</taxon>
        <taxon>Bacillota</taxon>
        <taxon>Bacilli</taxon>
        <taxon>Bacillales</taxon>
        <taxon>Bacillaceae</taxon>
        <taxon>Tigheibacillus</taxon>
    </lineage>
</organism>
<proteinExistence type="predicted"/>
<sequence length="90" mass="10468">MANPEQITQQQVTVKRERQLQYERYFQYAKMGPVIPGLHQDLVPQGITYMAENDWLIMSFLSHKQPSKCPGDCRGGIRKLCKGRAFAKRR</sequence>
<keyword evidence="2" id="KW-1185">Reference proteome</keyword>
<name>A0ABU5C3W8_9BACI</name>
<protein>
    <submittedName>
        <fullName evidence="1">Uncharacterized protein</fullName>
    </submittedName>
</protein>
<evidence type="ECO:0000313" key="1">
    <source>
        <dbReference type="EMBL" id="MDY0394019.1"/>
    </source>
</evidence>
<accession>A0ABU5C3W8</accession>
<dbReference type="EMBL" id="JAWDIP010000003">
    <property type="protein sequence ID" value="MDY0394019.1"/>
    <property type="molecule type" value="Genomic_DNA"/>
</dbReference>
<comment type="caution">
    <text evidence="1">The sequence shown here is derived from an EMBL/GenBank/DDBJ whole genome shotgun (WGS) entry which is preliminary data.</text>
</comment>
<gene>
    <name evidence="1" type="ORF">RWE15_05450</name>
</gene>